<comment type="caution">
    <text evidence="1">The sequence shown here is derived from an EMBL/GenBank/DDBJ whole genome shotgun (WGS) entry which is preliminary data.</text>
</comment>
<proteinExistence type="predicted"/>
<accession>A0ABQ2WHH3</accession>
<name>A0ABQ2WHH3_9ALTE</name>
<evidence type="ECO:0000313" key="2">
    <source>
        <dbReference type="Proteomes" id="UP000634667"/>
    </source>
</evidence>
<dbReference type="EMBL" id="BMYR01000003">
    <property type="protein sequence ID" value="GGW55067.1"/>
    <property type="molecule type" value="Genomic_DNA"/>
</dbReference>
<dbReference type="Gene3D" id="1.25.40.10">
    <property type="entry name" value="Tetratricopeptide repeat domain"/>
    <property type="match status" value="1"/>
</dbReference>
<evidence type="ECO:0008006" key="3">
    <source>
        <dbReference type="Google" id="ProtNLM"/>
    </source>
</evidence>
<gene>
    <name evidence="1" type="ORF">GCM10008111_08880</name>
</gene>
<dbReference type="RefSeq" id="WP_189480939.1">
    <property type="nucleotide sequence ID" value="NZ_BMYR01000003.1"/>
</dbReference>
<organism evidence="1 2">
    <name type="scientific">Alishewanella tabrizica</name>
    <dbReference type="NCBI Taxonomy" id="671278"/>
    <lineage>
        <taxon>Bacteria</taxon>
        <taxon>Pseudomonadati</taxon>
        <taxon>Pseudomonadota</taxon>
        <taxon>Gammaproteobacteria</taxon>
        <taxon>Alteromonadales</taxon>
        <taxon>Alteromonadaceae</taxon>
        <taxon>Alishewanella</taxon>
    </lineage>
</organism>
<protein>
    <recommendedName>
        <fullName evidence="3">Sel1 repeat family protein</fullName>
    </recommendedName>
</protein>
<dbReference type="Proteomes" id="UP000634667">
    <property type="component" value="Unassembled WGS sequence"/>
</dbReference>
<evidence type="ECO:0000313" key="1">
    <source>
        <dbReference type="EMBL" id="GGW55067.1"/>
    </source>
</evidence>
<keyword evidence="2" id="KW-1185">Reference proteome</keyword>
<reference evidence="2" key="1">
    <citation type="journal article" date="2019" name="Int. J. Syst. Evol. Microbiol.">
        <title>The Global Catalogue of Microorganisms (GCM) 10K type strain sequencing project: providing services to taxonomists for standard genome sequencing and annotation.</title>
        <authorList>
            <consortium name="The Broad Institute Genomics Platform"/>
            <consortium name="The Broad Institute Genome Sequencing Center for Infectious Disease"/>
            <person name="Wu L."/>
            <person name="Ma J."/>
        </authorList>
    </citation>
    <scope>NUCLEOTIDE SEQUENCE [LARGE SCALE GENOMIC DNA]</scope>
    <source>
        <strain evidence="2">KCTC 23723</strain>
    </source>
</reference>
<sequence>MQATIKSFKLGWKLWLLPLALLLIVIILWLARADEDPSVNPIPHPTPPSQHDTSINIVPVAEQIAERKSLDYGEIVTDRQKPHSRLLSIVHRPKWTLESTLFEQLDSLILAAESGDNEAAYILGMNLRHCSFAPVDDAGLQERLKEAYQFNNYGAAVTAITARYEFCLGVDNVQRSQFYTYLALAASRGFVPAQEAIAMITPEQYMQAEGYDRLNRNEYLTQRSAFVKQQVEFLSSAAQHGSIKALIRLSQLHYAQTVGEDGRLQAYAFNQIILHLTDDNELYNRYSWFQEQAQSVFTQEEMADAIDKAEQWLKIITTNGTLYLETD</sequence>
<dbReference type="InterPro" id="IPR011990">
    <property type="entry name" value="TPR-like_helical_dom_sf"/>
</dbReference>